<dbReference type="Proteomes" id="UP000233469">
    <property type="component" value="Unassembled WGS sequence"/>
</dbReference>
<protein>
    <submittedName>
        <fullName evidence="2">Uncharacterized protein</fullName>
    </submittedName>
</protein>
<organism evidence="2 3">
    <name type="scientific">Rhizophagus irregularis</name>
    <dbReference type="NCBI Taxonomy" id="588596"/>
    <lineage>
        <taxon>Eukaryota</taxon>
        <taxon>Fungi</taxon>
        <taxon>Fungi incertae sedis</taxon>
        <taxon>Mucoromycota</taxon>
        <taxon>Glomeromycotina</taxon>
        <taxon>Glomeromycetes</taxon>
        <taxon>Glomerales</taxon>
        <taxon>Glomeraceae</taxon>
        <taxon>Rhizophagus</taxon>
    </lineage>
</organism>
<sequence>MLIDFAIKPSSMNNTARKLLCNLAYAFSQVFLIRHLLSGIVFYYIRPVFKNHEPDMSKYKYFI</sequence>
<keyword evidence="1" id="KW-1133">Transmembrane helix</keyword>
<accession>A0A2N1MUD6</accession>
<evidence type="ECO:0000256" key="1">
    <source>
        <dbReference type="SAM" id="Phobius"/>
    </source>
</evidence>
<feature type="transmembrane region" description="Helical" evidence="1">
    <location>
        <begin position="20"/>
        <end position="45"/>
    </location>
</feature>
<reference evidence="2 3" key="2">
    <citation type="submission" date="2017-10" db="EMBL/GenBank/DDBJ databases">
        <title>Extensive intraspecific genome diversity in a model arbuscular mycorrhizal fungus.</title>
        <authorList>
            <person name="Chen E.C.H."/>
            <person name="Morin E."/>
            <person name="Baudet D."/>
            <person name="Noel J."/>
            <person name="Ndikumana S."/>
            <person name="Charron P."/>
            <person name="St-Onge C."/>
            <person name="Giorgi J."/>
            <person name="Grigoriev I.V."/>
            <person name="Roux C."/>
            <person name="Martin F.M."/>
            <person name="Corradi N."/>
        </authorList>
    </citation>
    <scope>NUCLEOTIDE SEQUENCE [LARGE SCALE GENOMIC DNA]</scope>
    <source>
        <strain evidence="2 3">C2</strain>
    </source>
</reference>
<reference evidence="2 3" key="1">
    <citation type="submission" date="2016-04" db="EMBL/GenBank/DDBJ databases">
        <title>Genome analyses suggest a sexual origin of heterokaryosis in a supposedly ancient asexual fungus.</title>
        <authorList>
            <person name="Ropars J."/>
            <person name="Sedzielewska K."/>
            <person name="Noel J."/>
            <person name="Charron P."/>
            <person name="Farinelli L."/>
            <person name="Marton T."/>
            <person name="Kruger M."/>
            <person name="Pelin A."/>
            <person name="Brachmann A."/>
            <person name="Corradi N."/>
        </authorList>
    </citation>
    <scope>NUCLEOTIDE SEQUENCE [LARGE SCALE GENOMIC DNA]</scope>
    <source>
        <strain evidence="2 3">C2</strain>
    </source>
</reference>
<proteinExistence type="predicted"/>
<comment type="caution">
    <text evidence="2">The sequence shown here is derived from an EMBL/GenBank/DDBJ whole genome shotgun (WGS) entry which is preliminary data.</text>
</comment>
<gene>
    <name evidence="2" type="ORF">RhiirC2_755410</name>
</gene>
<keyword evidence="1" id="KW-0812">Transmembrane</keyword>
<dbReference type="EMBL" id="LLXL01001303">
    <property type="protein sequence ID" value="PKK65239.1"/>
    <property type="molecule type" value="Genomic_DNA"/>
</dbReference>
<dbReference type="AlphaFoldDB" id="A0A2N1MUD6"/>
<name>A0A2N1MUD6_9GLOM</name>
<evidence type="ECO:0000313" key="3">
    <source>
        <dbReference type="Proteomes" id="UP000233469"/>
    </source>
</evidence>
<evidence type="ECO:0000313" key="2">
    <source>
        <dbReference type="EMBL" id="PKK65239.1"/>
    </source>
</evidence>
<keyword evidence="1" id="KW-0472">Membrane</keyword>